<dbReference type="InterPro" id="IPR053137">
    <property type="entry name" value="NLR-like"/>
</dbReference>
<evidence type="ECO:0000313" key="4">
    <source>
        <dbReference type="Proteomes" id="UP000294003"/>
    </source>
</evidence>
<dbReference type="Gene3D" id="3.40.50.300">
    <property type="entry name" value="P-loop containing nucleotide triphosphate hydrolases"/>
    <property type="match status" value="1"/>
</dbReference>
<dbReference type="Proteomes" id="UP000294003">
    <property type="component" value="Unassembled WGS sequence"/>
</dbReference>
<evidence type="ECO:0000259" key="2">
    <source>
        <dbReference type="Pfam" id="PF06985"/>
    </source>
</evidence>
<dbReference type="Pfam" id="PF00931">
    <property type="entry name" value="NB-ARC"/>
    <property type="match status" value="1"/>
</dbReference>
<gene>
    <name evidence="3" type="ORF">DL762_001308</name>
</gene>
<keyword evidence="4" id="KW-1185">Reference proteome</keyword>
<dbReference type="InterPro" id="IPR027417">
    <property type="entry name" value="P-loop_NTPase"/>
</dbReference>
<evidence type="ECO:0008006" key="5">
    <source>
        <dbReference type="Google" id="ProtNLM"/>
    </source>
</evidence>
<organism evidence="3 4">
    <name type="scientific">Monosporascus cannonballus</name>
    <dbReference type="NCBI Taxonomy" id="155416"/>
    <lineage>
        <taxon>Eukaryota</taxon>
        <taxon>Fungi</taxon>
        <taxon>Dikarya</taxon>
        <taxon>Ascomycota</taxon>
        <taxon>Pezizomycotina</taxon>
        <taxon>Sordariomycetes</taxon>
        <taxon>Xylariomycetidae</taxon>
        <taxon>Xylariales</taxon>
        <taxon>Xylariales incertae sedis</taxon>
        <taxon>Monosporascus</taxon>
    </lineage>
</organism>
<evidence type="ECO:0000259" key="1">
    <source>
        <dbReference type="Pfam" id="PF00931"/>
    </source>
</evidence>
<dbReference type="SUPFAM" id="SSF52540">
    <property type="entry name" value="P-loop containing nucleoside triphosphate hydrolases"/>
    <property type="match status" value="1"/>
</dbReference>
<proteinExistence type="predicted"/>
<feature type="domain" description="Heterokaryon incompatibility" evidence="2">
    <location>
        <begin position="24"/>
        <end position="115"/>
    </location>
</feature>
<dbReference type="InterPro" id="IPR002182">
    <property type="entry name" value="NB-ARC"/>
</dbReference>
<dbReference type="Gene3D" id="1.25.40.10">
    <property type="entry name" value="Tetratricopeptide repeat domain"/>
    <property type="match status" value="1"/>
</dbReference>
<reference evidence="3 4" key="1">
    <citation type="submission" date="2018-06" db="EMBL/GenBank/DDBJ databases">
        <title>Complete Genomes of Monosporascus.</title>
        <authorList>
            <person name="Robinson A.J."/>
            <person name="Natvig D.O."/>
        </authorList>
    </citation>
    <scope>NUCLEOTIDE SEQUENCE [LARGE SCALE GENOMIC DNA]</scope>
    <source>
        <strain evidence="3 4">CBS 609.92</strain>
    </source>
</reference>
<protein>
    <recommendedName>
        <fullName evidence="5">Heterokaryon incompatibility domain-containing protein</fullName>
    </recommendedName>
</protein>
<feature type="domain" description="NB-ARC" evidence="1">
    <location>
        <begin position="239"/>
        <end position="387"/>
    </location>
</feature>
<dbReference type="PANTHER" id="PTHR46082:SF6">
    <property type="entry name" value="AAA+ ATPASE DOMAIN-CONTAINING PROTEIN-RELATED"/>
    <property type="match status" value="1"/>
</dbReference>
<evidence type="ECO:0000313" key="3">
    <source>
        <dbReference type="EMBL" id="RYO93045.1"/>
    </source>
</evidence>
<dbReference type="EMBL" id="QJNS01000021">
    <property type="protein sequence ID" value="RYO93045.1"/>
    <property type="molecule type" value="Genomic_DNA"/>
</dbReference>
<accession>A0ABY0HGQ2</accession>
<dbReference type="Pfam" id="PF13424">
    <property type="entry name" value="TPR_12"/>
    <property type="match status" value="2"/>
</dbReference>
<sequence length="864" mass="97799">MRLLKCSDGQFKLTNDLVHDIPSYAILSHTWGPDTEEVTFRDLVDDTGKDKIGYEKIKFCAEQAKRDGLQYFWVDTCCIDKSNNTELSRAINSMFRWYQNAARCYVYMSGISATGYESSQQSGLAWESAFRAHRWFTRGWTLQELLAPTSVEFFTQDGRRLGDKKSLEQQIHEITGIAVPALRGSDLSQFDVEERFKWAEARQTTHEEDWAYCLLGIFAKNCTWMVPFEQNPSFTGRLGGVGKTQLALELVYRIRAEHKNYSVIWIPATSKETLGQAYLNAARQLGISGCEDDKADVKRLVRDHLSSESAGQWLLVFDNADDVGMWVSKSTPESDRLIDCLPRSSYGSIIFTTRDKKTAVRLAGRNVVEMSEMGEAGSKQLLEKYLVDQGLLRSKGDAAALLARLTYLPLAIVQAAVYINANGIGLGDYLSLLEEQEEDVINLLSEDFEDEGRYGDVKNPVATTWLISFEQIRQRDPLAADYLSFMACVDAKDIPQSLLPPGQSRKKEVDAMGTLQGYSFLAKRSADSAVNIHRLVHLATRNWLRKEGLLPGWIGRVIARLAEVLGDVGRDNRVAWRSYMPHAYYALGSRLIGEDDEDGLILLWKYGLCLYYDGRYREAKAPFERVVEIRKTRLGADHPLTLRSMAKLASTYRKQGRWEKAEKLQIQVMEIRKTKLGADHLHTLTSIASLASTYREQGRWKEAEKLQIQVLEIRKTKLGADHPHTLTNMANLASTYREQGRWEEAKKLQVQVIEIRKTKFGADHPDTLTSMATLASTYQEQGRWEEAEELQAKELEISSDKAAYAPPSARSHPTCKDIQLAVRPETEGGGSSARKFWKWVEKEVEKEVDGERVNVDCSVLQGVL</sequence>
<dbReference type="Pfam" id="PF13374">
    <property type="entry name" value="TPR_10"/>
    <property type="match status" value="1"/>
</dbReference>
<comment type="caution">
    <text evidence="3">The sequence shown here is derived from an EMBL/GenBank/DDBJ whole genome shotgun (WGS) entry which is preliminary data.</text>
</comment>
<dbReference type="SUPFAM" id="SSF48452">
    <property type="entry name" value="TPR-like"/>
    <property type="match status" value="2"/>
</dbReference>
<dbReference type="InterPro" id="IPR011990">
    <property type="entry name" value="TPR-like_helical_dom_sf"/>
</dbReference>
<dbReference type="InterPro" id="IPR010730">
    <property type="entry name" value="HET"/>
</dbReference>
<dbReference type="Pfam" id="PF06985">
    <property type="entry name" value="HET"/>
    <property type="match status" value="1"/>
</dbReference>
<dbReference type="PANTHER" id="PTHR46082">
    <property type="entry name" value="ATP/GTP-BINDING PROTEIN-RELATED"/>
    <property type="match status" value="1"/>
</dbReference>
<name>A0ABY0HGQ2_9PEZI</name>